<dbReference type="OrthoDB" id="7682084at2759"/>
<keyword evidence="3" id="KW-1185">Reference proteome</keyword>
<feature type="compositionally biased region" description="Basic and acidic residues" evidence="1">
    <location>
        <begin position="245"/>
        <end position="255"/>
    </location>
</feature>
<reference evidence="2" key="1">
    <citation type="submission" date="2022-01" db="EMBL/GenBank/DDBJ databases">
        <authorList>
            <person name="King R."/>
        </authorList>
    </citation>
    <scope>NUCLEOTIDE SEQUENCE</scope>
</reference>
<protein>
    <submittedName>
        <fullName evidence="2">Uncharacterized protein</fullName>
    </submittedName>
</protein>
<name>A0A9P0CE70_9CUCU</name>
<proteinExistence type="predicted"/>
<feature type="compositionally biased region" description="Acidic residues" evidence="1">
    <location>
        <begin position="217"/>
        <end position="227"/>
    </location>
</feature>
<feature type="region of interest" description="Disordered" evidence="1">
    <location>
        <begin position="212"/>
        <end position="262"/>
    </location>
</feature>
<dbReference type="AlphaFoldDB" id="A0A9P0CE70"/>
<gene>
    <name evidence="2" type="ORF">PSYICH_LOCUS1529</name>
</gene>
<organism evidence="2 3">
    <name type="scientific">Psylliodes chrysocephalus</name>
    <dbReference type="NCBI Taxonomy" id="3402493"/>
    <lineage>
        <taxon>Eukaryota</taxon>
        <taxon>Metazoa</taxon>
        <taxon>Ecdysozoa</taxon>
        <taxon>Arthropoda</taxon>
        <taxon>Hexapoda</taxon>
        <taxon>Insecta</taxon>
        <taxon>Pterygota</taxon>
        <taxon>Neoptera</taxon>
        <taxon>Endopterygota</taxon>
        <taxon>Coleoptera</taxon>
        <taxon>Polyphaga</taxon>
        <taxon>Cucujiformia</taxon>
        <taxon>Chrysomeloidea</taxon>
        <taxon>Chrysomelidae</taxon>
        <taxon>Galerucinae</taxon>
        <taxon>Alticini</taxon>
        <taxon>Psylliodes</taxon>
    </lineage>
</organism>
<dbReference type="EMBL" id="OV651822">
    <property type="protein sequence ID" value="CAH1100439.1"/>
    <property type="molecule type" value="Genomic_DNA"/>
</dbReference>
<dbReference type="Proteomes" id="UP001153636">
    <property type="component" value="Chromosome 10"/>
</dbReference>
<evidence type="ECO:0000256" key="1">
    <source>
        <dbReference type="SAM" id="MobiDB-lite"/>
    </source>
</evidence>
<accession>A0A9P0CE70</accession>
<sequence length="276" mass="30628">MTLTVMSPENMSSKSPPKYAHVQDTLTGALLLTEVGVDLRGCFVSGNKCINQLKNIVNGTEKAVKALQITSKCALEQAYKMVSTINSSKPTKECEELIGIIQKQLNELEQSVGYKELIDIDVHQKNDKVRMLETKQKSCDNLTWFCNTKNSKCDINEKYPGSISRESLIDLNTVVNLPPVPEDIFTSFSTKPTRSSSLSSLKSMRKVKMFLQKAESSDDDDSSEVEEHEFPKIGSIPKISIGDAKGSRDDGDELKLPSPLSKKLLGNITEETKFDE</sequence>
<evidence type="ECO:0000313" key="3">
    <source>
        <dbReference type="Proteomes" id="UP001153636"/>
    </source>
</evidence>
<evidence type="ECO:0000313" key="2">
    <source>
        <dbReference type="EMBL" id="CAH1100439.1"/>
    </source>
</evidence>